<reference evidence="1 2" key="1">
    <citation type="journal article" date="2022" name="bioRxiv">
        <title>An ancient truncated duplication of the anti-Mullerian hormone receptor type 2 gene is a potential conserved master sex determinant in the Pangasiidae catfish family.</title>
        <authorList>
            <person name="Wen M."/>
            <person name="Pan Q."/>
            <person name="Jouanno E."/>
            <person name="Montfort J."/>
            <person name="Zahm M."/>
            <person name="Cabau C."/>
            <person name="Klopp C."/>
            <person name="Iampietro C."/>
            <person name="Roques C."/>
            <person name="Bouchez O."/>
            <person name="Castinel A."/>
            <person name="Donnadieu C."/>
            <person name="Parrinello H."/>
            <person name="Poncet C."/>
            <person name="Belmonte E."/>
            <person name="Gautier V."/>
            <person name="Avarre J.-C."/>
            <person name="Dugue R."/>
            <person name="Gustiano R."/>
            <person name="Ha T.T.T."/>
            <person name="Campet M."/>
            <person name="Sriphairoj K."/>
            <person name="Ribolli J."/>
            <person name="de Almeida F.L."/>
            <person name="Desvignes T."/>
            <person name="Postlethwait J.H."/>
            <person name="Bucao C.F."/>
            <person name="Robinson-Rechavi M."/>
            <person name="Bobe J."/>
            <person name="Herpin A."/>
            <person name="Guiguen Y."/>
        </authorList>
    </citation>
    <scope>NUCLEOTIDE SEQUENCE [LARGE SCALE GENOMIC DNA]</scope>
    <source>
        <strain evidence="1">YG-Dec2019</strain>
    </source>
</reference>
<evidence type="ECO:0000313" key="1">
    <source>
        <dbReference type="EMBL" id="MCI4395705.1"/>
    </source>
</evidence>
<name>A0ACC5XWV0_PANGG</name>
<organism evidence="1 2">
    <name type="scientific">Pangasianodon gigas</name>
    <name type="common">Mekong giant catfish</name>
    <name type="synonym">Pangasius gigas</name>
    <dbReference type="NCBI Taxonomy" id="30993"/>
    <lineage>
        <taxon>Eukaryota</taxon>
        <taxon>Metazoa</taxon>
        <taxon>Chordata</taxon>
        <taxon>Craniata</taxon>
        <taxon>Vertebrata</taxon>
        <taxon>Euteleostomi</taxon>
        <taxon>Actinopterygii</taxon>
        <taxon>Neopterygii</taxon>
        <taxon>Teleostei</taxon>
        <taxon>Ostariophysi</taxon>
        <taxon>Siluriformes</taxon>
        <taxon>Pangasiidae</taxon>
        <taxon>Pangasianodon</taxon>
    </lineage>
</organism>
<dbReference type="Proteomes" id="UP000829447">
    <property type="component" value="Linkage Group LG30"/>
</dbReference>
<protein>
    <submittedName>
        <fullName evidence="1">Uncharacterized protein</fullName>
    </submittedName>
</protein>
<comment type="caution">
    <text evidence="1">The sequence shown here is derived from an EMBL/GenBank/DDBJ whole genome shotgun (WGS) entry which is preliminary data.</text>
</comment>
<accession>A0ACC5XWV0</accession>
<sequence>MESPEGVLTCTPPKDSKKTKYSELMFMRKHKQLIESVGRHKAGSELKEEQMKSQQRIQEKQKKVQELKQAVNTIKVSSEQRQSCS</sequence>
<evidence type="ECO:0000313" key="2">
    <source>
        <dbReference type="Proteomes" id="UP000829447"/>
    </source>
</evidence>
<keyword evidence="2" id="KW-1185">Reference proteome</keyword>
<gene>
    <name evidence="1" type="ORF">PGIGA_G00195100</name>
</gene>
<proteinExistence type="predicted"/>
<dbReference type="EMBL" id="CM040483">
    <property type="protein sequence ID" value="MCI4395705.1"/>
    <property type="molecule type" value="Genomic_DNA"/>
</dbReference>